<evidence type="ECO:0000313" key="1">
    <source>
        <dbReference type="EMBL" id="KAF2258960.1"/>
    </source>
</evidence>
<reference evidence="2" key="1">
    <citation type="journal article" date="2020" name="Stud. Mycol.">
        <title>101 Dothideomycetes genomes: A test case for predicting lifestyles and emergence of pathogens.</title>
        <authorList>
            <person name="Haridas S."/>
            <person name="Albert R."/>
            <person name="Binder M."/>
            <person name="Bloem J."/>
            <person name="LaButti K."/>
            <person name="Salamov A."/>
            <person name="Andreopoulos B."/>
            <person name="Baker S."/>
            <person name="Barry K."/>
            <person name="Bills G."/>
            <person name="Bluhm B."/>
            <person name="Cannon C."/>
            <person name="Castanera R."/>
            <person name="Culley D."/>
            <person name="Daum C."/>
            <person name="Ezra D."/>
            <person name="Gonzalez J."/>
            <person name="Henrissat B."/>
            <person name="Kuo A."/>
            <person name="Liang C."/>
            <person name="Lipzen A."/>
            <person name="Lutzoni F."/>
            <person name="Magnuson J."/>
            <person name="Mondo S."/>
            <person name="Nolan M."/>
            <person name="Ohm R."/>
            <person name="Pangilinan J."/>
            <person name="Park H.-J."/>
            <person name="Ramirez L."/>
            <person name="Alfaro M."/>
            <person name="Sun H."/>
            <person name="Tritt A."/>
            <person name="Yoshinaga Y."/>
            <person name="Zwiers L.-H."/>
            <person name="Turgeon B."/>
            <person name="Goodwin S."/>
            <person name="Spatafora J."/>
            <person name="Crous P."/>
            <person name="Grigoriev I."/>
        </authorList>
    </citation>
    <scope>NUCLEOTIDE SEQUENCE [LARGE SCALE GENOMIC DNA]</scope>
    <source>
        <strain evidence="2">CBS 304.66</strain>
    </source>
</reference>
<dbReference type="OrthoDB" id="3643at2759"/>
<dbReference type="Proteomes" id="UP000800093">
    <property type="component" value="Unassembled WGS sequence"/>
</dbReference>
<gene>
    <name evidence="1" type="ORF">CC78DRAFT_548705</name>
</gene>
<dbReference type="AlphaFoldDB" id="A0A9P4MVF9"/>
<organism evidence="1 2">
    <name type="scientific">Lojkania enalia</name>
    <dbReference type="NCBI Taxonomy" id="147567"/>
    <lineage>
        <taxon>Eukaryota</taxon>
        <taxon>Fungi</taxon>
        <taxon>Dikarya</taxon>
        <taxon>Ascomycota</taxon>
        <taxon>Pezizomycotina</taxon>
        <taxon>Dothideomycetes</taxon>
        <taxon>Pleosporomycetidae</taxon>
        <taxon>Pleosporales</taxon>
        <taxon>Pleosporales incertae sedis</taxon>
        <taxon>Lojkania</taxon>
    </lineage>
</organism>
<comment type="caution">
    <text evidence="1">The sequence shown here is derived from an EMBL/GenBank/DDBJ whole genome shotgun (WGS) entry which is preliminary data.</text>
</comment>
<name>A0A9P4MVF9_9PLEO</name>
<proteinExistence type="predicted"/>
<sequence>MAGTQQNSKLAMRAFLKTLAGRGLTSFAPGNENTLESVVNVILRVFEVSCASYGCMNCNSFFGEGGKDANGFSLAGHAYSFGETIYNASGAIITADGASGGSDGNGMHKGGNGMTSPYNMKGGDNGSRGANHSIKKWLDDNDRRVNLEPKNIVAMSTADRCIIYTPGRGGSEPTGAASQCNSVNGVGLIPYLRAIRSVATYATTQAKSP</sequence>
<protein>
    <submittedName>
        <fullName evidence="1">Uncharacterized protein</fullName>
    </submittedName>
</protein>
<evidence type="ECO:0000313" key="2">
    <source>
        <dbReference type="Proteomes" id="UP000800093"/>
    </source>
</evidence>
<keyword evidence="2" id="KW-1185">Reference proteome</keyword>
<dbReference type="EMBL" id="ML986726">
    <property type="protein sequence ID" value="KAF2258960.1"/>
    <property type="molecule type" value="Genomic_DNA"/>
</dbReference>
<accession>A0A9P4MVF9</accession>